<dbReference type="CDD" id="cd08231">
    <property type="entry name" value="MDR_TM0436_like"/>
    <property type="match status" value="1"/>
</dbReference>
<dbReference type="PANTHER" id="PTHR43401:SF1">
    <property type="entry name" value="ENOYL REDUCTASE (ER) DOMAIN-CONTAINING PROTEIN"/>
    <property type="match status" value="1"/>
</dbReference>
<evidence type="ECO:0000256" key="1">
    <source>
        <dbReference type="ARBA" id="ARBA00023002"/>
    </source>
</evidence>
<gene>
    <name evidence="4" type="ORF">AXX12_04055</name>
</gene>
<dbReference type="OrthoDB" id="1674659at2"/>
<dbReference type="InterPro" id="IPR011032">
    <property type="entry name" value="GroES-like_sf"/>
</dbReference>
<organism evidence="4 5">
    <name type="scientific">Anaerosporomusa subterranea</name>
    <dbReference type="NCBI Taxonomy" id="1794912"/>
    <lineage>
        <taxon>Bacteria</taxon>
        <taxon>Bacillati</taxon>
        <taxon>Bacillota</taxon>
        <taxon>Negativicutes</taxon>
        <taxon>Acetonemataceae</taxon>
        <taxon>Anaerosporomusa</taxon>
    </lineage>
</organism>
<evidence type="ECO:0000259" key="2">
    <source>
        <dbReference type="Pfam" id="PF00107"/>
    </source>
</evidence>
<dbReference type="InterPro" id="IPR036291">
    <property type="entry name" value="NAD(P)-bd_dom_sf"/>
</dbReference>
<dbReference type="AlphaFoldDB" id="A0A154BTQ5"/>
<keyword evidence="1" id="KW-0560">Oxidoreductase</keyword>
<dbReference type="SUPFAM" id="SSF50129">
    <property type="entry name" value="GroES-like"/>
    <property type="match status" value="1"/>
</dbReference>
<proteinExistence type="predicted"/>
<dbReference type="Pfam" id="PF08240">
    <property type="entry name" value="ADH_N"/>
    <property type="match status" value="1"/>
</dbReference>
<evidence type="ECO:0000313" key="4">
    <source>
        <dbReference type="EMBL" id="KYZ77312.1"/>
    </source>
</evidence>
<evidence type="ECO:0000313" key="5">
    <source>
        <dbReference type="Proteomes" id="UP000076268"/>
    </source>
</evidence>
<protein>
    <submittedName>
        <fullName evidence="4">Alcohol dehydrogenase</fullName>
    </submittedName>
</protein>
<dbReference type="SUPFAM" id="SSF51735">
    <property type="entry name" value="NAD(P)-binding Rossmann-fold domains"/>
    <property type="match status" value="1"/>
</dbReference>
<dbReference type="EMBL" id="LSGP01000013">
    <property type="protein sequence ID" value="KYZ77312.1"/>
    <property type="molecule type" value="Genomic_DNA"/>
</dbReference>
<dbReference type="InterPro" id="IPR013149">
    <property type="entry name" value="ADH-like_C"/>
</dbReference>
<dbReference type="PANTHER" id="PTHR43401">
    <property type="entry name" value="L-THREONINE 3-DEHYDROGENASE"/>
    <property type="match status" value="1"/>
</dbReference>
<dbReference type="InterPro" id="IPR050129">
    <property type="entry name" value="Zn_alcohol_dh"/>
</dbReference>
<sequence length="364" mass="39559">MIKAAVLEAPHTPLVVRELSAPVLEPGAAWLETLYSEVCGTDVHLYHGKLSGVPYPIIPGHINVGRVVEMNGIVRDFDGNVLKAGDIVTFLDVHETCHNCWFCLVAKASTRCPQRKVYGITYGLKDGILGGWSEKIYLKPGVKTMKLPKGVKPEAFIGGGCGLATAYHAIEQAQIKLGDTVVIQGSGPVGLNAAILAQLVGALKVIVVGGPAMRLELASEFGADHVVNIDITNENDRLAQVRELTNGRGADVVIEASGAPAAIKEGMLMVRDAGAYVVAGQYTDNGDVTLNPHLELNKKHLTVKGTWGIDLSHFYRSLKVMEKYHSRFAWEKFITRHYSLYETNQALADVEDRRVMKAVITPNR</sequence>
<accession>A0A154BTQ5</accession>
<dbReference type="Pfam" id="PF00107">
    <property type="entry name" value="ADH_zinc_N"/>
    <property type="match status" value="1"/>
</dbReference>
<dbReference type="RefSeq" id="WP_066239423.1">
    <property type="nucleotide sequence ID" value="NZ_LSGP01000013.1"/>
</dbReference>
<reference evidence="4 5" key="1">
    <citation type="submission" date="2016-02" db="EMBL/GenBank/DDBJ databases">
        <title>Anaerosporomusa subterraneum gen. nov., sp. nov., a spore-forming obligate anaerobe isolated from saprolite.</title>
        <authorList>
            <person name="Choi J.K."/>
            <person name="Shah M."/>
            <person name="Yee N."/>
        </authorList>
    </citation>
    <scope>NUCLEOTIDE SEQUENCE [LARGE SCALE GENOMIC DNA]</scope>
    <source>
        <strain evidence="4 5">RU4</strain>
    </source>
</reference>
<evidence type="ECO:0000259" key="3">
    <source>
        <dbReference type="Pfam" id="PF08240"/>
    </source>
</evidence>
<dbReference type="InterPro" id="IPR013154">
    <property type="entry name" value="ADH-like_N"/>
</dbReference>
<feature type="domain" description="Alcohol dehydrogenase-like N-terminal" evidence="3">
    <location>
        <begin position="26"/>
        <end position="148"/>
    </location>
</feature>
<name>A0A154BTQ5_ANASB</name>
<dbReference type="Gene3D" id="3.40.50.720">
    <property type="entry name" value="NAD(P)-binding Rossmann-like Domain"/>
    <property type="match status" value="1"/>
</dbReference>
<dbReference type="Gene3D" id="3.90.180.10">
    <property type="entry name" value="Medium-chain alcohol dehydrogenases, catalytic domain"/>
    <property type="match status" value="1"/>
</dbReference>
<dbReference type="STRING" id="1794912.AXX12_04055"/>
<feature type="domain" description="Alcohol dehydrogenase-like C-terminal" evidence="2">
    <location>
        <begin position="188"/>
        <end position="320"/>
    </location>
</feature>
<comment type="caution">
    <text evidence="4">The sequence shown here is derived from an EMBL/GenBank/DDBJ whole genome shotgun (WGS) entry which is preliminary data.</text>
</comment>
<dbReference type="GO" id="GO:0016491">
    <property type="term" value="F:oxidoreductase activity"/>
    <property type="evidence" value="ECO:0007669"/>
    <property type="project" value="UniProtKB-KW"/>
</dbReference>
<dbReference type="Proteomes" id="UP000076268">
    <property type="component" value="Unassembled WGS sequence"/>
</dbReference>
<keyword evidence="5" id="KW-1185">Reference proteome</keyword>